<keyword evidence="3" id="KW-0472">Membrane</keyword>
<evidence type="ECO:0000259" key="5">
    <source>
        <dbReference type="PROSITE" id="PS50923"/>
    </source>
</evidence>
<evidence type="ECO:0000256" key="4">
    <source>
        <dbReference type="SAM" id="SignalP"/>
    </source>
</evidence>
<dbReference type="Proteomes" id="UP001195483">
    <property type="component" value="Unassembled WGS sequence"/>
</dbReference>
<reference evidence="6" key="3">
    <citation type="submission" date="2023-05" db="EMBL/GenBank/DDBJ databases">
        <authorList>
            <person name="Smith C.H."/>
        </authorList>
    </citation>
    <scope>NUCLEOTIDE SEQUENCE</scope>
    <source>
        <strain evidence="6">CHS0354</strain>
        <tissue evidence="6">Mantle</tissue>
    </source>
</reference>
<reference evidence="6" key="1">
    <citation type="journal article" date="2021" name="Genome Biol. Evol.">
        <title>A High-Quality Reference Genome for a Parasitic Bivalve with Doubly Uniparental Inheritance (Bivalvia: Unionida).</title>
        <authorList>
            <person name="Smith C.H."/>
        </authorList>
    </citation>
    <scope>NUCLEOTIDE SEQUENCE</scope>
    <source>
        <strain evidence="6">CHS0354</strain>
    </source>
</reference>
<dbReference type="InterPro" id="IPR035976">
    <property type="entry name" value="Sushi/SCR/CCP_sf"/>
</dbReference>
<dbReference type="AlphaFoldDB" id="A0AAE0RSS6"/>
<protein>
    <recommendedName>
        <fullName evidence="5">Sushi domain-containing protein</fullName>
    </recommendedName>
</protein>
<dbReference type="CDD" id="cd00033">
    <property type="entry name" value="CCP"/>
    <property type="match status" value="1"/>
</dbReference>
<proteinExistence type="predicted"/>
<evidence type="ECO:0000256" key="2">
    <source>
        <dbReference type="PROSITE-ProRule" id="PRU00302"/>
    </source>
</evidence>
<name>A0AAE0RSS6_9BIVA</name>
<comment type="caution">
    <text evidence="6">The sequence shown here is derived from an EMBL/GenBank/DDBJ whole genome shotgun (WGS) entry which is preliminary data.</text>
</comment>
<feature type="transmembrane region" description="Helical" evidence="3">
    <location>
        <begin position="109"/>
        <end position="134"/>
    </location>
</feature>
<evidence type="ECO:0000256" key="3">
    <source>
        <dbReference type="SAM" id="Phobius"/>
    </source>
</evidence>
<keyword evidence="7" id="KW-1185">Reference proteome</keyword>
<dbReference type="Pfam" id="PF00084">
    <property type="entry name" value="Sushi"/>
    <property type="match status" value="1"/>
</dbReference>
<dbReference type="EMBL" id="JAEAOA010000236">
    <property type="protein sequence ID" value="KAK3578680.1"/>
    <property type="molecule type" value="Genomic_DNA"/>
</dbReference>
<comment type="caution">
    <text evidence="2">Lacks conserved residue(s) required for the propagation of feature annotation.</text>
</comment>
<keyword evidence="4" id="KW-0732">Signal</keyword>
<feature type="signal peptide" evidence="4">
    <location>
        <begin position="1"/>
        <end position="24"/>
    </location>
</feature>
<dbReference type="Gene3D" id="2.10.70.10">
    <property type="entry name" value="Complement Module, domain 1"/>
    <property type="match status" value="1"/>
</dbReference>
<evidence type="ECO:0000313" key="6">
    <source>
        <dbReference type="EMBL" id="KAK3578680.1"/>
    </source>
</evidence>
<sequence>MERKFVFSQTCVIFFLLVWSMSKCQDTYQLCPSEFYGGYIDSLCSNACGSTCTFVCKTGFDNNRPSSWLTCGENGEWSPDINSSCLKSGTIVKPTSALTVLRSTDEGNIINIMGITAGSLIGLIIIVTFVAWIAKRGRKSQRRVPGLRSREYQEHDVTNIRQQHNANCISSVSSVEPPSYNGFFVHPFVQRIPTISSSCKYPEPPPSYSETSIAPYESPPTYEEVVTDPSRFILNI</sequence>
<accession>A0AAE0RSS6</accession>
<keyword evidence="1" id="KW-1015">Disulfide bond</keyword>
<keyword evidence="2" id="KW-0768">Sushi</keyword>
<dbReference type="PROSITE" id="PS50923">
    <property type="entry name" value="SUSHI"/>
    <property type="match status" value="1"/>
</dbReference>
<keyword evidence="3" id="KW-1133">Transmembrane helix</keyword>
<evidence type="ECO:0000256" key="1">
    <source>
        <dbReference type="ARBA" id="ARBA00023157"/>
    </source>
</evidence>
<feature type="domain" description="Sushi" evidence="5">
    <location>
        <begin position="22"/>
        <end position="87"/>
    </location>
</feature>
<keyword evidence="3" id="KW-0812">Transmembrane</keyword>
<dbReference type="InterPro" id="IPR000436">
    <property type="entry name" value="Sushi_SCR_CCP_dom"/>
</dbReference>
<gene>
    <name evidence="6" type="ORF">CHS0354_002985</name>
</gene>
<reference evidence="6" key="2">
    <citation type="journal article" date="2021" name="Genome Biol. Evol.">
        <title>Developing a high-quality reference genome for a parasitic bivalve with doubly uniparental inheritance (Bivalvia: Unionida).</title>
        <authorList>
            <person name="Smith C.H."/>
        </authorList>
    </citation>
    <scope>NUCLEOTIDE SEQUENCE</scope>
    <source>
        <strain evidence="6">CHS0354</strain>
        <tissue evidence="6">Mantle</tissue>
    </source>
</reference>
<dbReference type="SUPFAM" id="SSF57535">
    <property type="entry name" value="Complement control module/SCR domain"/>
    <property type="match status" value="1"/>
</dbReference>
<evidence type="ECO:0000313" key="7">
    <source>
        <dbReference type="Proteomes" id="UP001195483"/>
    </source>
</evidence>
<feature type="chain" id="PRO_5042058965" description="Sushi domain-containing protein" evidence="4">
    <location>
        <begin position="25"/>
        <end position="236"/>
    </location>
</feature>
<organism evidence="6 7">
    <name type="scientific">Potamilus streckersoni</name>
    <dbReference type="NCBI Taxonomy" id="2493646"/>
    <lineage>
        <taxon>Eukaryota</taxon>
        <taxon>Metazoa</taxon>
        <taxon>Spiralia</taxon>
        <taxon>Lophotrochozoa</taxon>
        <taxon>Mollusca</taxon>
        <taxon>Bivalvia</taxon>
        <taxon>Autobranchia</taxon>
        <taxon>Heteroconchia</taxon>
        <taxon>Palaeoheterodonta</taxon>
        <taxon>Unionida</taxon>
        <taxon>Unionoidea</taxon>
        <taxon>Unionidae</taxon>
        <taxon>Ambleminae</taxon>
        <taxon>Lampsilini</taxon>
        <taxon>Potamilus</taxon>
    </lineage>
</organism>